<keyword evidence="1" id="KW-0812">Transmembrane</keyword>
<feature type="transmembrane region" description="Helical" evidence="1">
    <location>
        <begin position="49"/>
        <end position="69"/>
    </location>
</feature>
<keyword evidence="1" id="KW-1133">Transmembrane helix</keyword>
<feature type="transmembrane region" description="Helical" evidence="1">
    <location>
        <begin position="26"/>
        <end position="43"/>
    </location>
</feature>
<dbReference type="InterPro" id="IPR041116">
    <property type="entry name" value="SLATT_3"/>
</dbReference>
<dbReference type="EMBL" id="AP027731">
    <property type="protein sequence ID" value="BDZ47087.1"/>
    <property type="molecule type" value="Genomic_DNA"/>
</dbReference>
<proteinExistence type="predicted"/>
<dbReference type="NCBIfam" id="NF033610">
    <property type="entry name" value="SLATT_3"/>
    <property type="match status" value="1"/>
</dbReference>
<organism evidence="4 5">
    <name type="scientific">Naasia aerilata</name>
    <dbReference type="NCBI Taxonomy" id="1162966"/>
    <lineage>
        <taxon>Bacteria</taxon>
        <taxon>Bacillati</taxon>
        <taxon>Actinomycetota</taxon>
        <taxon>Actinomycetes</taxon>
        <taxon>Micrococcales</taxon>
        <taxon>Microbacteriaceae</taxon>
        <taxon>Naasia</taxon>
    </lineage>
</organism>
<evidence type="ECO:0008006" key="6">
    <source>
        <dbReference type="Google" id="ProtNLM"/>
    </source>
</evidence>
<feature type="transmembrane region" description="Helical" evidence="1">
    <location>
        <begin position="186"/>
        <end position="203"/>
    </location>
</feature>
<feature type="transmembrane region" description="Helical" evidence="1">
    <location>
        <begin position="209"/>
        <end position="230"/>
    </location>
</feature>
<evidence type="ECO:0000313" key="5">
    <source>
        <dbReference type="Proteomes" id="UP001321498"/>
    </source>
</evidence>
<dbReference type="Pfam" id="PF18181">
    <property type="entry name" value="SLATT_1"/>
    <property type="match status" value="1"/>
</dbReference>
<name>A0ABM8GFH6_9MICO</name>
<gene>
    <name evidence="4" type="ORF">GCM10025866_29960</name>
</gene>
<dbReference type="Proteomes" id="UP001321498">
    <property type="component" value="Chromosome"/>
</dbReference>
<evidence type="ECO:0000313" key="4">
    <source>
        <dbReference type="EMBL" id="BDZ47087.1"/>
    </source>
</evidence>
<evidence type="ECO:0000256" key="1">
    <source>
        <dbReference type="SAM" id="Phobius"/>
    </source>
</evidence>
<reference evidence="5" key="1">
    <citation type="journal article" date="2019" name="Int. J. Syst. Evol. Microbiol.">
        <title>The Global Catalogue of Microorganisms (GCM) 10K type strain sequencing project: providing services to taxonomists for standard genome sequencing and annotation.</title>
        <authorList>
            <consortium name="The Broad Institute Genomics Platform"/>
            <consortium name="The Broad Institute Genome Sequencing Center for Infectious Disease"/>
            <person name="Wu L."/>
            <person name="Ma J."/>
        </authorList>
    </citation>
    <scope>NUCLEOTIDE SEQUENCE [LARGE SCALE GENOMIC DNA]</scope>
    <source>
        <strain evidence="5">NBRC 108725</strain>
    </source>
</reference>
<keyword evidence="1" id="KW-0472">Membrane</keyword>
<evidence type="ECO:0000259" key="2">
    <source>
        <dbReference type="Pfam" id="PF18181"/>
    </source>
</evidence>
<dbReference type="RefSeq" id="WP_286279413.1">
    <property type="nucleotide sequence ID" value="NZ_AP027731.1"/>
</dbReference>
<feature type="domain" description="SMODS and SLOG-associating 2TM effector" evidence="3">
    <location>
        <begin position="8"/>
        <end position="155"/>
    </location>
</feature>
<sequence>MELAPFCAEADAAAAWHQRRFFRIHLLQLVLVVAAAVVAAVPIPGTTQLVLGVLAAVFFGVSLVLRVVMAQWNDESGWYAARRAAESAKSLCYRYAFGATDFERSRAEEEVEKRFIEEFGTLGADVLLVDEAPRGDDYSEVTEEMRRARALEFESLRRRYFGERIEDQERWFSSRAVHHLRRSRRWITFMLIAEVAGLALAVLKATGQVPIDLGGFVGVMSALAAAFLAWTQLRQHSTLAASYRAQAVALRAYGRRLALLSEEEWPGFVAAVEGSLTAEHSRWQSLLGFGR</sequence>
<dbReference type="InterPro" id="IPR040884">
    <property type="entry name" value="SLATT_1"/>
</dbReference>
<accession>A0ABM8GFH6</accession>
<evidence type="ECO:0000259" key="3">
    <source>
        <dbReference type="Pfam" id="PF18184"/>
    </source>
</evidence>
<feature type="domain" description="SMODS and SLOG-associating 2TM effector" evidence="2">
    <location>
        <begin position="160"/>
        <end position="283"/>
    </location>
</feature>
<keyword evidence="5" id="KW-1185">Reference proteome</keyword>
<dbReference type="Pfam" id="PF18184">
    <property type="entry name" value="SLATT_3"/>
    <property type="match status" value="1"/>
</dbReference>
<dbReference type="NCBIfam" id="NF033634">
    <property type="entry name" value="SLATT_1"/>
    <property type="match status" value="1"/>
</dbReference>
<protein>
    <recommendedName>
        <fullName evidence="6">DUF4231 domain-containing protein</fullName>
    </recommendedName>
</protein>